<dbReference type="Gene3D" id="1.10.10.10">
    <property type="entry name" value="Winged helix-like DNA-binding domain superfamily/Winged helix DNA-binding domain"/>
    <property type="match status" value="1"/>
</dbReference>
<evidence type="ECO:0000313" key="2">
    <source>
        <dbReference type="Ensembl" id="ENSACAP00000030793.1"/>
    </source>
</evidence>
<name>A0A803T6F3_ANOCA</name>
<dbReference type="InParanoid" id="A0A803T6F3"/>
<feature type="compositionally biased region" description="Polar residues" evidence="1">
    <location>
        <begin position="1"/>
        <end position="13"/>
    </location>
</feature>
<feature type="region of interest" description="Disordered" evidence="1">
    <location>
        <begin position="103"/>
        <end position="154"/>
    </location>
</feature>
<reference evidence="2" key="3">
    <citation type="submission" date="2025-09" db="UniProtKB">
        <authorList>
            <consortium name="Ensembl"/>
        </authorList>
    </citation>
    <scope>IDENTIFICATION</scope>
</reference>
<evidence type="ECO:0000256" key="1">
    <source>
        <dbReference type="SAM" id="MobiDB-lite"/>
    </source>
</evidence>
<sequence>VSTDSPSMDSTVATKGAAPRRKSHSQSKKDIVYEGPTSDNGLSFFELKKILRTKGYDVSKHSPSLKRKLNSLVSQGVLVRRTDRKGSTVFVVQKYQDVKVFGTSNKKGRRTKQLTRAERRRPVSTSVQTKGAAKQGRGQRWKTQEARRLSQRYL</sequence>
<proteinExistence type="predicted"/>
<accession>A0A803T6F3</accession>
<dbReference type="AlphaFoldDB" id="A0A803T6F3"/>
<dbReference type="Ensembl" id="ENSACAT00000045244.1">
    <property type="protein sequence ID" value="ENSACAP00000030793.1"/>
    <property type="gene ID" value="ENSACAG00000039807.1"/>
</dbReference>
<reference evidence="2" key="2">
    <citation type="submission" date="2025-08" db="UniProtKB">
        <authorList>
            <consortium name="Ensembl"/>
        </authorList>
    </citation>
    <scope>IDENTIFICATION</scope>
</reference>
<reference evidence="2 3" key="1">
    <citation type="submission" date="2009-12" db="EMBL/GenBank/DDBJ databases">
        <title>The Genome Sequence of Anolis carolinensis (Green Anole Lizard).</title>
        <authorList>
            <consortium name="The Genome Sequencing Platform"/>
            <person name="Di Palma F."/>
            <person name="Alfoldi J."/>
            <person name="Heiman D."/>
            <person name="Young S."/>
            <person name="Grabherr M."/>
            <person name="Johnson J."/>
            <person name="Lander E.S."/>
            <person name="Lindblad-Toh K."/>
        </authorList>
    </citation>
    <scope>NUCLEOTIDE SEQUENCE [LARGE SCALE GENOMIC DNA]</scope>
    <source>
        <strain evidence="2 3">JBL SC #1</strain>
    </source>
</reference>
<evidence type="ECO:0000313" key="3">
    <source>
        <dbReference type="Proteomes" id="UP000001646"/>
    </source>
</evidence>
<organism evidence="2 3">
    <name type="scientific">Anolis carolinensis</name>
    <name type="common">Green anole</name>
    <name type="synonym">American chameleon</name>
    <dbReference type="NCBI Taxonomy" id="28377"/>
    <lineage>
        <taxon>Eukaryota</taxon>
        <taxon>Metazoa</taxon>
        <taxon>Chordata</taxon>
        <taxon>Craniata</taxon>
        <taxon>Vertebrata</taxon>
        <taxon>Euteleostomi</taxon>
        <taxon>Lepidosauria</taxon>
        <taxon>Squamata</taxon>
        <taxon>Bifurcata</taxon>
        <taxon>Unidentata</taxon>
        <taxon>Episquamata</taxon>
        <taxon>Toxicofera</taxon>
        <taxon>Iguania</taxon>
        <taxon>Dactyloidae</taxon>
        <taxon>Anolis</taxon>
    </lineage>
</organism>
<feature type="region of interest" description="Disordered" evidence="1">
    <location>
        <begin position="1"/>
        <end position="40"/>
    </location>
</feature>
<dbReference type="GeneTree" id="ENSGT00960000190243"/>
<protein>
    <recommendedName>
        <fullName evidence="4">H15 domain-containing protein</fullName>
    </recommendedName>
</protein>
<evidence type="ECO:0008006" key="4">
    <source>
        <dbReference type="Google" id="ProtNLM"/>
    </source>
</evidence>
<keyword evidence="3" id="KW-1185">Reference proteome</keyword>
<dbReference type="Proteomes" id="UP000001646">
    <property type="component" value="Chromosome 2"/>
</dbReference>
<dbReference type="InterPro" id="IPR036388">
    <property type="entry name" value="WH-like_DNA-bd_sf"/>
</dbReference>